<dbReference type="AlphaFoldDB" id="A0A919GCN7"/>
<gene>
    <name evidence="3" type="ORF">GCM10018793_39140</name>
</gene>
<dbReference type="EMBL" id="BNCD01000011">
    <property type="protein sequence ID" value="GHH81539.1"/>
    <property type="molecule type" value="Genomic_DNA"/>
</dbReference>
<dbReference type="RefSeq" id="WP_229924765.1">
    <property type="nucleotide sequence ID" value="NZ_BNCD01000011.1"/>
</dbReference>
<proteinExistence type="predicted"/>
<feature type="transmembrane region" description="Helical" evidence="2">
    <location>
        <begin position="388"/>
        <end position="413"/>
    </location>
</feature>
<keyword evidence="4" id="KW-1185">Reference proteome</keyword>
<evidence type="ECO:0000313" key="4">
    <source>
        <dbReference type="Proteomes" id="UP000603708"/>
    </source>
</evidence>
<feature type="transmembrane region" description="Helical" evidence="2">
    <location>
        <begin position="301"/>
        <end position="322"/>
    </location>
</feature>
<evidence type="ECO:0000256" key="2">
    <source>
        <dbReference type="SAM" id="Phobius"/>
    </source>
</evidence>
<feature type="transmembrane region" description="Helical" evidence="2">
    <location>
        <begin position="157"/>
        <end position="174"/>
    </location>
</feature>
<feature type="region of interest" description="Disordered" evidence="1">
    <location>
        <begin position="94"/>
        <end position="115"/>
    </location>
</feature>
<evidence type="ECO:0008006" key="5">
    <source>
        <dbReference type="Google" id="ProtNLM"/>
    </source>
</evidence>
<feature type="transmembrane region" description="Helical" evidence="2">
    <location>
        <begin position="195"/>
        <end position="215"/>
    </location>
</feature>
<keyword evidence="2" id="KW-1133">Transmembrane helix</keyword>
<name>A0A919GCN7_9ACTN</name>
<accession>A0A919GCN7</accession>
<feature type="transmembrane region" description="Helical" evidence="2">
    <location>
        <begin position="328"/>
        <end position="347"/>
    </location>
</feature>
<feature type="transmembrane region" description="Helical" evidence="2">
    <location>
        <begin position="256"/>
        <end position="280"/>
    </location>
</feature>
<evidence type="ECO:0000256" key="1">
    <source>
        <dbReference type="SAM" id="MobiDB-lite"/>
    </source>
</evidence>
<dbReference type="Proteomes" id="UP000603708">
    <property type="component" value="Unassembled WGS sequence"/>
</dbReference>
<feature type="region of interest" description="Disordered" evidence="1">
    <location>
        <begin position="1"/>
        <end position="27"/>
    </location>
</feature>
<keyword evidence="2" id="KW-0472">Membrane</keyword>
<comment type="caution">
    <text evidence="3">The sequence shown here is derived from an EMBL/GenBank/DDBJ whole genome shotgun (WGS) entry which is preliminary data.</text>
</comment>
<evidence type="ECO:0000313" key="3">
    <source>
        <dbReference type="EMBL" id="GHH81539.1"/>
    </source>
</evidence>
<feature type="transmembrane region" description="Helical" evidence="2">
    <location>
        <begin position="130"/>
        <end position="151"/>
    </location>
</feature>
<reference evidence="3" key="1">
    <citation type="journal article" date="2014" name="Int. J. Syst. Evol. Microbiol.">
        <title>Complete genome sequence of Corynebacterium casei LMG S-19264T (=DSM 44701T), isolated from a smear-ripened cheese.</title>
        <authorList>
            <consortium name="US DOE Joint Genome Institute (JGI-PGF)"/>
            <person name="Walter F."/>
            <person name="Albersmeier A."/>
            <person name="Kalinowski J."/>
            <person name="Ruckert C."/>
        </authorList>
    </citation>
    <scope>NUCLEOTIDE SEQUENCE</scope>
    <source>
        <strain evidence="3">JCM 5069</strain>
    </source>
</reference>
<sequence>MNSESPAPARTPGPVPQLAPAPAPVRAARSRHGAADPVKALLHRHHDLCARAVDPLEVAAGLEAAGITDRMAARFRHRDVFSLAEEMYARVARHTDTETTHTASSATGTRTGRLRPAWAPPARLRTAGAYTAWLTAALLPATALALTLVALRPTGGATRIGVAATGILGTALALRTALRHGPLRSRYRTRPTTRAWTCLLLCYALLGDGLLRAAVEAGPDALPQALGTLPDTLAALAHGTPAPRSWHALPDAHPPATAAVLALALAVLPAACCARLFAAGARRRVGRSRDLADFTARARPLLYGVLALYLCALGLLLTLTAAALHQDAAYAGAGALGALLMLARLLTVHGSTRAPALLLGAACGAEALALAAALATRLPGCAPLTGPVVRAVAAAGPGAVPALACGVPALVLLVHAARTLTRACVHSPADPA</sequence>
<protein>
    <recommendedName>
        <fullName evidence="5">Integral membrane protein</fullName>
    </recommendedName>
</protein>
<organism evidence="3 4">
    <name type="scientific">Streptomyces sulfonofaciens</name>
    <dbReference type="NCBI Taxonomy" id="68272"/>
    <lineage>
        <taxon>Bacteria</taxon>
        <taxon>Bacillati</taxon>
        <taxon>Actinomycetota</taxon>
        <taxon>Actinomycetes</taxon>
        <taxon>Kitasatosporales</taxon>
        <taxon>Streptomycetaceae</taxon>
        <taxon>Streptomyces</taxon>
    </lineage>
</organism>
<reference evidence="3" key="2">
    <citation type="submission" date="2020-09" db="EMBL/GenBank/DDBJ databases">
        <authorList>
            <person name="Sun Q."/>
            <person name="Ohkuma M."/>
        </authorList>
    </citation>
    <scope>NUCLEOTIDE SEQUENCE</scope>
    <source>
        <strain evidence="3">JCM 5069</strain>
    </source>
</reference>
<feature type="transmembrane region" description="Helical" evidence="2">
    <location>
        <begin position="354"/>
        <end position="376"/>
    </location>
</feature>
<keyword evidence="2" id="KW-0812">Transmembrane</keyword>
<feature type="compositionally biased region" description="Pro residues" evidence="1">
    <location>
        <begin position="9"/>
        <end position="23"/>
    </location>
</feature>
<feature type="compositionally biased region" description="Polar residues" evidence="1">
    <location>
        <begin position="100"/>
        <end position="110"/>
    </location>
</feature>